<evidence type="ECO:0000256" key="5">
    <source>
        <dbReference type="ARBA" id="ARBA00023110"/>
    </source>
</evidence>
<feature type="compositionally biased region" description="Basic and acidic residues" evidence="9">
    <location>
        <begin position="423"/>
        <end position="437"/>
    </location>
</feature>
<evidence type="ECO:0000256" key="4">
    <source>
        <dbReference type="ARBA" id="ARBA00022803"/>
    </source>
</evidence>
<feature type="compositionally biased region" description="Basic and acidic residues" evidence="9">
    <location>
        <begin position="448"/>
        <end position="463"/>
    </location>
</feature>
<dbReference type="PROSITE" id="PS50005">
    <property type="entry name" value="TPR"/>
    <property type="match status" value="1"/>
</dbReference>
<evidence type="ECO:0000256" key="6">
    <source>
        <dbReference type="ARBA" id="ARBA00023235"/>
    </source>
</evidence>
<dbReference type="InterPro" id="IPR046357">
    <property type="entry name" value="PPIase_dom_sf"/>
</dbReference>
<dbReference type="Pfam" id="PF00254">
    <property type="entry name" value="FKBP_C"/>
    <property type="match status" value="2"/>
</dbReference>
<dbReference type="EC" id="5.2.1.8" evidence="2 7"/>
<dbReference type="SMART" id="SM00028">
    <property type="entry name" value="TPR"/>
    <property type="match status" value="3"/>
</dbReference>
<dbReference type="AlphaFoldDB" id="A0A9P0MHP2"/>
<keyword evidence="5 7" id="KW-0697">Rotamase</keyword>
<feature type="domain" description="PPIase FKBP-type" evidence="10">
    <location>
        <begin position="169"/>
        <end position="255"/>
    </location>
</feature>
<proteinExistence type="predicted"/>
<protein>
    <recommendedName>
        <fullName evidence="2 7">peptidylprolyl isomerase</fullName>
        <ecNumber evidence="2 7">5.2.1.8</ecNumber>
    </recommendedName>
</protein>
<dbReference type="InterPro" id="IPR011990">
    <property type="entry name" value="TPR-like_helical_dom_sf"/>
</dbReference>
<reference evidence="11" key="1">
    <citation type="submission" date="2022-01" db="EMBL/GenBank/DDBJ databases">
        <authorList>
            <person name="King R."/>
        </authorList>
    </citation>
    <scope>NUCLEOTIDE SEQUENCE</scope>
</reference>
<accession>A0A9P0MHP2</accession>
<feature type="repeat" description="TPR" evidence="8">
    <location>
        <begin position="355"/>
        <end position="388"/>
    </location>
</feature>
<dbReference type="FunFam" id="1.25.40.10:FF:000008">
    <property type="entry name" value="Peptidylprolyl isomerase"/>
    <property type="match status" value="1"/>
</dbReference>
<organism evidence="11 12">
    <name type="scientific">Nezara viridula</name>
    <name type="common">Southern green stink bug</name>
    <name type="synonym">Cimex viridulus</name>
    <dbReference type="NCBI Taxonomy" id="85310"/>
    <lineage>
        <taxon>Eukaryota</taxon>
        <taxon>Metazoa</taxon>
        <taxon>Ecdysozoa</taxon>
        <taxon>Arthropoda</taxon>
        <taxon>Hexapoda</taxon>
        <taxon>Insecta</taxon>
        <taxon>Pterygota</taxon>
        <taxon>Neoptera</taxon>
        <taxon>Paraneoptera</taxon>
        <taxon>Hemiptera</taxon>
        <taxon>Heteroptera</taxon>
        <taxon>Panheteroptera</taxon>
        <taxon>Pentatomomorpha</taxon>
        <taxon>Pentatomoidea</taxon>
        <taxon>Pentatomidae</taxon>
        <taxon>Pentatominae</taxon>
        <taxon>Nezara</taxon>
    </lineage>
</organism>
<keyword evidence="4 8" id="KW-0802">TPR repeat</keyword>
<evidence type="ECO:0000256" key="8">
    <source>
        <dbReference type="PROSITE-ProRule" id="PRU00339"/>
    </source>
</evidence>
<dbReference type="EMBL" id="OV725079">
    <property type="protein sequence ID" value="CAH1395755.1"/>
    <property type="molecule type" value="Genomic_DNA"/>
</dbReference>
<dbReference type="InterPro" id="IPR050754">
    <property type="entry name" value="FKBP4/5/8-like"/>
</dbReference>
<dbReference type="SUPFAM" id="SSF54534">
    <property type="entry name" value="FKBP-like"/>
    <property type="match status" value="2"/>
</dbReference>
<dbReference type="PANTHER" id="PTHR46512">
    <property type="entry name" value="PEPTIDYLPROLYL ISOMERASE"/>
    <property type="match status" value="1"/>
</dbReference>
<sequence>MGSMDRNATPENFRLKEEYTPSNNAVDVSPKKDGGVLKEIIRPGTSEGTPPQGCKVIVHYEGKLTDGTVFDSSKERSPFEFNLGKGNVIKAWDIGVATMRKGEIAILTCREDYAYGSAGSPPKIPPGATLIFEVELIDWEPENLSGKKDKGILRYPIKEGNGFDSPKESSNVEIRIKGEHEGRIFDERDVSFCLGEGIESDIPPGVEKGLEKFIKGETSRLELKPQYGFGAIGHENFGIPPNAHLTYTVTLKDFDPVVDIWMMSNEQKLEQSKVLKEKGTKYFKLEKYQLALKMYLRIVEILDYKNDFQGAEQAEAKSLLLAANLNISMCQLKLKNYLAVRKVCDKILEEDSQNVKGLFRRGQAYLGLNEPQLAKTDFEAVLAAEPENKAVPPQIAICNAKLKEIRSKEKKMYANMFEKFAQKDREKEEEERKKQPDIMKGCFGEWGAEEREREPSDFEKENPDILILEGSGDFKNM</sequence>
<evidence type="ECO:0000259" key="10">
    <source>
        <dbReference type="PROSITE" id="PS50059"/>
    </source>
</evidence>
<feature type="domain" description="PPIase FKBP-type" evidence="10">
    <location>
        <begin position="53"/>
        <end position="140"/>
    </location>
</feature>
<evidence type="ECO:0000256" key="9">
    <source>
        <dbReference type="SAM" id="MobiDB-lite"/>
    </source>
</evidence>
<dbReference type="Gene3D" id="3.10.50.40">
    <property type="match status" value="2"/>
</dbReference>
<dbReference type="InterPro" id="IPR001179">
    <property type="entry name" value="PPIase_FKBP_dom"/>
</dbReference>
<evidence type="ECO:0000313" key="11">
    <source>
        <dbReference type="EMBL" id="CAH1395755.1"/>
    </source>
</evidence>
<dbReference type="PANTHER" id="PTHR46512:SF9">
    <property type="entry name" value="PEPTIDYLPROLYL ISOMERASE"/>
    <property type="match status" value="1"/>
</dbReference>
<evidence type="ECO:0000256" key="1">
    <source>
        <dbReference type="ARBA" id="ARBA00000971"/>
    </source>
</evidence>
<dbReference type="FunFam" id="3.10.50.40:FF:000006">
    <property type="entry name" value="Peptidyl-prolyl cis-trans isomerase"/>
    <property type="match status" value="1"/>
</dbReference>
<gene>
    <name evidence="11" type="ORF">NEZAVI_LOCUS5969</name>
</gene>
<dbReference type="SUPFAM" id="SSF48452">
    <property type="entry name" value="TPR-like"/>
    <property type="match status" value="1"/>
</dbReference>
<evidence type="ECO:0000256" key="7">
    <source>
        <dbReference type="PROSITE-ProRule" id="PRU00277"/>
    </source>
</evidence>
<evidence type="ECO:0000256" key="2">
    <source>
        <dbReference type="ARBA" id="ARBA00013194"/>
    </source>
</evidence>
<evidence type="ECO:0000256" key="3">
    <source>
        <dbReference type="ARBA" id="ARBA00022737"/>
    </source>
</evidence>
<dbReference type="GO" id="GO:0003755">
    <property type="term" value="F:peptidyl-prolyl cis-trans isomerase activity"/>
    <property type="evidence" value="ECO:0007669"/>
    <property type="project" value="UniProtKB-KW"/>
</dbReference>
<evidence type="ECO:0000313" key="12">
    <source>
        <dbReference type="Proteomes" id="UP001152798"/>
    </source>
</evidence>
<dbReference type="PROSITE" id="PS50059">
    <property type="entry name" value="FKBP_PPIASE"/>
    <property type="match status" value="2"/>
</dbReference>
<dbReference type="Gene3D" id="1.25.40.10">
    <property type="entry name" value="Tetratricopeptide repeat domain"/>
    <property type="match status" value="1"/>
</dbReference>
<dbReference type="FunFam" id="3.10.50.40:FF:000013">
    <property type="entry name" value="Peptidylprolyl isomerase"/>
    <property type="match status" value="1"/>
</dbReference>
<name>A0A9P0MHP2_NEZVI</name>
<feature type="region of interest" description="Disordered" evidence="9">
    <location>
        <begin position="1"/>
        <end position="31"/>
    </location>
</feature>
<keyword evidence="3" id="KW-0677">Repeat</keyword>
<keyword evidence="12" id="KW-1185">Reference proteome</keyword>
<dbReference type="InterPro" id="IPR019734">
    <property type="entry name" value="TPR_rpt"/>
</dbReference>
<feature type="region of interest" description="Disordered" evidence="9">
    <location>
        <begin position="423"/>
        <end position="464"/>
    </location>
</feature>
<dbReference type="Proteomes" id="UP001152798">
    <property type="component" value="Chromosome 3"/>
</dbReference>
<comment type="catalytic activity">
    <reaction evidence="1 7">
        <text>[protein]-peptidylproline (omega=180) = [protein]-peptidylproline (omega=0)</text>
        <dbReference type="Rhea" id="RHEA:16237"/>
        <dbReference type="Rhea" id="RHEA-COMP:10747"/>
        <dbReference type="Rhea" id="RHEA-COMP:10748"/>
        <dbReference type="ChEBI" id="CHEBI:83833"/>
        <dbReference type="ChEBI" id="CHEBI:83834"/>
        <dbReference type="EC" id="5.2.1.8"/>
    </reaction>
</comment>
<keyword evidence="6 7" id="KW-0413">Isomerase</keyword>